<evidence type="ECO:0000259" key="1">
    <source>
        <dbReference type="Pfam" id="PF13456"/>
    </source>
</evidence>
<dbReference type="InterPro" id="IPR036397">
    <property type="entry name" value="RNaseH_sf"/>
</dbReference>
<gene>
    <name evidence="2" type="ORF">V6N11_008400</name>
</gene>
<proteinExistence type="predicted"/>
<keyword evidence="3" id="KW-1185">Reference proteome</keyword>
<name>A0ABR2P866_9ROSI</name>
<dbReference type="InterPro" id="IPR002156">
    <property type="entry name" value="RNaseH_domain"/>
</dbReference>
<dbReference type="Proteomes" id="UP001396334">
    <property type="component" value="Unassembled WGS sequence"/>
</dbReference>
<dbReference type="PANTHER" id="PTHR47723:SF19">
    <property type="entry name" value="POLYNUCLEOTIDYL TRANSFERASE, RIBONUCLEASE H-LIKE SUPERFAMILY PROTEIN"/>
    <property type="match status" value="1"/>
</dbReference>
<evidence type="ECO:0000313" key="3">
    <source>
        <dbReference type="Proteomes" id="UP001396334"/>
    </source>
</evidence>
<feature type="domain" description="RNase H type-1" evidence="1">
    <location>
        <begin position="38"/>
        <end position="154"/>
    </location>
</feature>
<reference evidence="2 3" key="1">
    <citation type="journal article" date="2024" name="G3 (Bethesda)">
        <title>Genome assembly of Hibiscus sabdariffa L. provides insights into metabolisms of medicinal natural products.</title>
        <authorList>
            <person name="Kim T."/>
        </authorList>
    </citation>
    <scope>NUCLEOTIDE SEQUENCE [LARGE SCALE GENOMIC DNA]</scope>
    <source>
        <strain evidence="2">TK-2024</strain>
        <tissue evidence="2">Old leaves</tissue>
    </source>
</reference>
<dbReference type="InterPro" id="IPR053151">
    <property type="entry name" value="RNase_H-like"/>
</dbReference>
<protein>
    <recommendedName>
        <fullName evidence="1">RNase H type-1 domain-containing protein</fullName>
    </recommendedName>
</protein>
<dbReference type="CDD" id="cd06222">
    <property type="entry name" value="RNase_H_like"/>
    <property type="match status" value="1"/>
</dbReference>
<accession>A0ABR2P866</accession>
<dbReference type="Pfam" id="PF13456">
    <property type="entry name" value="RVT_3"/>
    <property type="match status" value="1"/>
</dbReference>
<organism evidence="2 3">
    <name type="scientific">Hibiscus sabdariffa</name>
    <name type="common">roselle</name>
    <dbReference type="NCBI Taxonomy" id="183260"/>
    <lineage>
        <taxon>Eukaryota</taxon>
        <taxon>Viridiplantae</taxon>
        <taxon>Streptophyta</taxon>
        <taxon>Embryophyta</taxon>
        <taxon>Tracheophyta</taxon>
        <taxon>Spermatophyta</taxon>
        <taxon>Magnoliopsida</taxon>
        <taxon>eudicotyledons</taxon>
        <taxon>Gunneridae</taxon>
        <taxon>Pentapetalae</taxon>
        <taxon>rosids</taxon>
        <taxon>malvids</taxon>
        <taxon>Malvales</taxon>
        <taxon>Malvaceae</taxon>
        <taxon>Malvoideae</taxon>
        <taxon>Hibiscus</taxon>
    </lineage>
</organism>
<dbReference type="InterPro" id="IPR012337">
    <property type="entry name" value="RNaseH-like_sf"/>
</dbReference>
<dbReference type="EMBL" id="JBBPBN010000076">
    <property type="protein sequence ID" value="KAK8984636.1"/>
    <property type="molecule type" value="Genomic_DNA"/>
</dbReference>
<sequence length="185" mass="20936">MEVYRAIESEHIYHRSNSSVRQPSVPWNLLRSGVRKLNFDGARNLADGSASYGGVSRDSHGMWIAGFSKYISKCSTLEAEFWAVYEGLTCAQRLNVESIVVESDNLIVVHALQNSGGRRPHSSLFDSICGLLRCWWNVEFCHVFREGNRIANAMTSLSHHNSFDPRIYMYPHDEVLSILHEDSCG</sequence>
<dbReference type="InterPro" id="IPR044730">
    <property type="entry name" value="RNase_H-like_dom_plant"/>
</dbReference>
<comment type="caution">
    <text evidence="2">The sequence shown here is derived from an EMBL/GenBank/DDBJ whole genome shotgun (WGS) entry which is preliminary data.</text>
</comment>
<dbReference type="PANTHER" id="PTHR47723">
    <property type="entry name" value="OS05G0353850 PROTEIN"/>
    <property type="match status" value="1"/>
</dbReference>
<dbReference type="Gene3D" id="3.30.420.10">
    <property type="entry name" value="Ribonuclease H-like superfamily/Ribonuclease H"/>
    <property type="match status" value="1"/>
</dbReference>
<evidence type="ECO:0000313" key="2">
    <source>
        <dbReference type="EMBL" id="KAK8984636.1"/>
    </source>
</evidence>
<dbReference type="SUPFAM" id="SSF53098">
    <property type="entry name" value="Ribonuclease H-like"/>
    <property type="match status" value="1"/>
</dbReference>